<evidence type="ECO:0000256" key="2">
    <source>
        <dbReference type="ARBA" id="ARBA00010790"/>
    </source>
</evidence>
<keyword evidence="3" id="KW-0285">Flavoprotein</keyword>
<gene>
    <name evidence="9" type="ORF">VKT23_009567</name>
</gene>
<name>A0ABR1JF34_9AGAR</name>
<evidence type="ECO:0000256" key="3">
    <source>
        <dbReference type="ARBA" id="ARBA00022630"/>
    </source>
</evidence>
<comment type="caution">
    <text evidence="9">The sequence shown here is derived from an EMBL/GenBank/DDBJ whole genome shotgun (WGS) entry which is preliminary data.</text>
</comment>
<reference evidence="9 10" key="1">
    <citation type="submission" date="2024-01" db="EMBL/GenBank/DDBJ databases">
        <title>A draft genome for the cacao thread blight pathogen Marasmiellus scandens.</title>
        <authorList>
            <person name="Baruah I.K."/>
            <person name="Leung J."/>
            <person name="Bukari Y."/>
            <person name="Amoako-Attah I."/>
            <person name="Meinhardt L.W."/>
            <person name="Bailey B.A."/>
            <person name="Cohen S.P."/>
        </authorList>
    </citation>
    <scope>NUCLEOTIDE SEQUENCE [LARGE SCALE GENOMIC DNA]</scope>
    <source>
        <strain evidence="9 10">GH-19</strain>
    </source>
</reference>
<evidence type="ECO:0000256" key="4">
    <source>
        <dbReference type="ARBA" id="ARBA00022729"/>
    </source>
</evidence>
<dbReference type="InterPro" id="IPR007867">
    <property type="entry name" value="GMC_OxRtase_C"/>
</dbReference>
<keyword evidence="7" id="KW-0325">Glycoprotein</keyword>
<keyword evidence="5" id="KW-0274">FAD</keyword>
<dbReference type="InterPro" id="IPR012132">
    <property type="entry name" value="GMC_OxRdtase"/>
</dbReference>
<feature type="domain" description="Glucose-methanol-choline oxidoreductase C-terminal" evidence="8">
    <location>
        <begin position="116"/>
        <end position="249"/>
    </location>
</feature>
<organism evidence="9 10">
    <name type="scientific">Marasmiellus scandens</name>
    <dbReference type="NCBI Taxonomy" id="2682957"/>
    <lineage>
        <taxon>Eukaryota</taxon>
        <taxon>Fungi</taxon>
        <taxon>Dikarya</taxon>
        <taxon>Basidiomycota</taxon>
        <taxon>Agaricomycotina</taxon>
        <taxon>Agaricomycetes</taxon>
        <taxon>Agaricomycetidae</taxon>
        <taxon>Agaricales</taxon>
        <taxon>Marasmiineae</taxon>
        <taxon>Omphalotaceae</taxon>
        <taxon>Marasmiellus</taxon>
    </lineage>
</organism>
<keyword evidence="6" id="KW-0560">Oxidoreductase</keyword>
<comment type="cofactor">
    <cofactor evidence="1">
        <name>FAD</name>
        <dbReference type="ChEBI" id="CHEBI:57692"/>
    </cofactor>
</comment>
<keyword evidence="10" id="KW-1185">Reference proteome</keyword>
<accession>A0ABR1JF34</accession>
<protein>
    <recommendedName>
        <fullName evidence="8">Glucose-methanol-choline oxidoreductase C-terminal domain-containing protein</fullName>
    </recommendedName>
</protein>
<sequence length="263" mass="28904">MRIPEFAAEQVNAYKETKSGYLSGTPSTFVFLNARAFIPADVLDKLVSVLEQLLKKPAFQSSPWRKVYQLQRDWLVNDGVAQLEIVLFPAYDGPGASKEPDARHYTLSVFLQHSWSRGKVHAISRSALEPPAIDLAILDSPEQIDTVILVQAIRYAFKIMSTGAMGVETQQILNPSPKSTDEELAAYVRKNVNSAWHPVGTASMLPREDFGVVDNSLKVYGTSNLRVVDASVIPINVGTHPQAMLYGLAHRAVDIISAARATT</sequence>
<evidence type="ECO:0000313" key="9">
    <source>
        <dbReference type="EMBL" id="KAK7459586.1"/>
    </source>
</evidence>
<dbReference type="Gene3D" id="3.30.560.10">
    <property type="entry name" value="Glucose Oxidase, domain 3"/>
    <property type="match status" value="1"/>
</dbReference>
<dbReference type="InterPro" id="IPR036188">
    <property type="entry name" value="FAD/NAD-bd_sf"/>
</dbReference>
<dbReference type="SUPFAM" id="SSF54373">
    <property type="entry name" value="FAD-linked reductases, C-terminal domain"/>
    <property type="match status" value="1"/>
</dbReference>
<dbReference type="EMBL" id="JBANRG010000016">
    <property type="protein sequence ID" value="KAK7459586.1"/>
    <property type="molecule type" value="Genomic_DNA"/>
</dbReference>
<dbReference type="SUPFAM" id="SSF51905">
    <property type="entry name" value="FAD/NAD(P)-binding domain"/>
    <property type="match status" value="1"/>
</dbReference>
<evidence type="ECO:0000256" key="1">
    <source>
        <dbReference type="ARBA" id="ARBA00001974"/>
    </source>
</evidence>
<dbReference type="Gene3D" id="3.50.50.60">
    <property type="entry name" value="FAD/NAD(P)-binding domain"/>
    <property type="match status" value="1"/>
</dbReference>
<dbReference type="PANTHER" id="PTHR11552:SF201">
    <property type="entry name" value="GLUCOSE-METHANOL-CHOLINE OXIDOREDUCTASE N-TERMINAL DOMAIN-CONTAINING PROTEIN"/>
    <property type="match status" value="1"/>
</dbReference>
<evidence type="ECO:0000256" key="6">
    <source>
        <dbReference type="ARBA" id="ARBA00023002"/>
    </source>
</evidence>
<comment type="similarity">
    <text evidence="2">Belongs to the GMC oxidoreductase family.</text>
</comment>
<evidence type="ECO:0000256" key="7">
    <source>
        <dbReference type="ARBA" id="ARBA00023180"/>
    </source>
</evidence>
<evidence type="ECO:0000313" key="10">
    <source>
        <dbReference type="Proteomes" id="UP001498398"/>
    </source>
</evidence>
<dbReference type="PANTHER" id="PTHR11552">
    <property type="entry name" value="GLUCOSE-METHANOL-CHOLINE GMC OXIDOREDUCTASE"/>
    <property type="match status" value="1"/>
</dbReference>
<evidence type="ECO:0000259" key="8">
    <source>
        <dbReference type="Pfam" id="PF05199"/>
    </source>
</evidence>
<dbReference type="Proteomes" id="UP001498398">
    <property type="component" value="Unassembled WGS sequence"/>
</dbReference>
<keyword evidence="4" id="KW-0732">Signal</keyword>
<dbReference type="Pfam" id="PF05199">
    <property type="entry name" value="GMC_oxred_C"/>
    <property type="match status" value="1"/>
</dbReference>
<evidence type="ECO:0000256" key="5">
    <source>
        <dbReference type="ARBA" id="ARBA00022827"/>
    </source>
</evidence>
<proteinExistence type="inferred from homology"/>